<accession>A0A1G9FRW9</accession>
<organism evidence="1 2">
    <name type="scientific">Alkalibacterium thalassium</name>
    <dbReference type="NCBI Taxonomy" id="426701"/>
    <lineage>
        <taxon>Bacteria</taxon>
        <taxon>Bacillati</taxon>
        <taxon>Bacillota</taxon>
        <taxon>Bacilli</taxon>
        <taxon>Lactobacillales</taxon>
        <taxon>Carnobacteriaceae</taxon>
        <taxon>Alkalibacterium</taxon>
    </lineage>
</organism>
<gene>
    <name evidence="1" type="ORF">SAMN04488098_10855</name>
</gene>
<dbReference type="AlphaFoldDB" id="A0A1G9FRW9"/>
<protein>
    <submittedName>
        <fullName evidence="1">Phosphoenolpyruvate-dependent sugar phosphotransferase system, EIIA 1</fullName>
    </submittedName>
</protein>
<keyword evidence="1" id="KW-0670">Pyruvate</keyword>
<dbReference type="EMBL" id="FNFK01000085">
    <property type="protein sequence ID" value="SDK91085.1"/>
    <property type="molecule type" value="Genomic_DNA"/>
</dbReference>
<sequence>MLGLFKKKQKEEVVVAPLTGKVIPLSEVPDPVFAQKNDGRWSRDYSNRGCLSITS</sequence>
<dbReference type="STRING" id="426701.SAMN04488098_10855"/>
<dbReference type="SUPFAM" id="SSF51261">
    <property type="entry name" value="Duplicated hybrid motif"/>
    <property type="match status" value="1"/>
</dbReference>
<dbReference type="Gene3D" id="2.70.70.10">
    <property type="entry name" value="Glucose Permease (Domain IIA)"/>
    <property type="match status" value="1"/>
</dbReference>
<dbReference type="Proteomes" id="UP000199433">
    <property type="component" value="Unassembled WGS sequence"/>
</dbReference>
<dbReference type="GO" id="GO:0016740">
    <property type="term" value="F:transferase activity"/>
    <property type="evidence" value="ECO:0007669"/>
    <property type="project" value="UniProtKB-KW"/>
</dbReference>
<keyword evidence="2" id="KW-1185">Reference proteome</keyword>
<evidence type="ECO:0000313" key="1">
    <source>
        <dbReference type="EMBL" id="SDK91085.1"/>
    </source>
</evidence>
<keyword evidence="1" id="KW-0808">Transferase</keyword>
<name>A0A1G9FRW9_9LACT</name>
<proteinExistence type="predicted"/>
<evidence type="ECO:0000313" key="2">
    <source>
        <dbReference type="Proteomes" id="UP000199433"/>
    </source>
</evidence>
<reference evidence="2" key="1">
    <citation type="submission" date="2016-10" db="EMBL/GenBank/DDBJ databases">
        <authorList>
            <person name="Varghese N."/>
            <person name="Submissions S."/>
        </authorList>
    </citation>
    <scope>NUCLEOTIDE SEQUENCE [LARGE SCALE GENOMIC DNA]</scope>
    <source>
        <strain evidence="2">DSM 19181</strain>
    </source>
</reference>
<dbReference type="InterPro" id="IPR011055">
    <property type="entry name" value="Dup_hybrid_motif"/>
</dbReference>